<evidence type="ECO:0000313" key="1">
    <source>
        <dbReference type="EMBL" id="MBC4017328.1"/>
    </source>
</evidence>
<sequence length="67" mass="7228">MTCIAFAYLQHLRLAGQRPTGLGENVAPSSRTTTIAQSAVRRAIMTRLFANLANRVTALPVQTQATT</sequence>
<gene>
    <name evidence="1" type="ORF">H7965_18630</name>
</gene>
<protein>
    <submittedName>
        <fullName evidence="1">Uncharacterized protein</fullName>
    </submittedName>
</protein>
<name>A0A9X0R2P9_9PROT</name>
<dbReference type="EMBL" id="JACOMF010000027">
    <property type="protein sequence ID" value="MBC4017328.1"/>
    <property type="molecule type" value="Genomic_DNA"/>
</dbReference>
<keyword evidence="2" id="KW-1185">Reference proteome</keyword>
<comment type="caution">
    <text evidence="1">The sequence shown here is derived from an EMBL/GenBank/DDBJ whole genome shotgun (WGS) entry which is preliminary data.</text>
</comment>
<accession>A0A9X0R2P9</accession>
<organism evidence="1 2">
    <name type="scientific">Siccirubricoccus deserti</name>
    <dbReference type="NCBI Taxonomy" id="2013562"/>
    <lineage>
        <taxon>Bacteria</taxon>
        <taxon>Pseudomonadati</taxon>
        <taxon>Pseudomonadota</taxon>
        <taxon>Alphaproteobacteria</taxon>
        <taxon>Acetobacterales</taxon>
        <taxon>Roseomonadaceae</taxon>
        <taxon>Siccirubricoccus</taxon>
    </lineage>
</organism>
<evidence type="ECO:0000313" key="2">
    <source>
        <dbReference type="Proteomes" id="UP000600101"/>
    </source>
</evidence>
<dbReference type="Proteomes" id="UP000600101">
    <property type="component" value="Unassembled WGS sequence"/>
</dbReference>
<reference evidence="1" key="1">
    <citation type="submission" date="2020-08" db="EMBL/GenBank/DDBJ databases">
        <authorList>
            <person name="Hu Y."/>
            <person name="Nguyen S.V."/>
            <person name="Li F."/>
            <person name="Fanning S."/>
        </authorList>
    </citation>
    <scope>NUCLEOTIDE SEQUENCE</scope>
    <source>
        <strain evidence="1">SYSU D8009</strain>
    </source>
</reference>
<proteinExistence type="predicted"/>
<dbReference type="AlphaFoldDB" id="A0A9X0R2P9"/>